<keyword evidence="3 7" id="KW-0378">Hydrolase</keyword>
<keyword evidence="4" id="KW-0325">Glycoprotein</keyword>
<keyword evidence="8" id="KW-1185">Reference proteome</keyword>
<evidence type="ECO:0000256" key="4">
    <source>
        <dbReference type="ARBA" id="ARBA00023180"/>
    </source>
</evidence>
<gene>
    <name evidence="7" type="ORF">HannXRQ_Chr03g0090041</name>
    <name evidence="6" type="ORF">HanXRQr2_Chr17g0823821</name>
</gene>
<reference evidence="7" key="2">
    <citation type="submission" date="2017-02" db="EMBL/GenBank/DDBJ databases">
        <title>Sunflower complete genome.</title>
        <authorList>
            <person name="Langlade N."/>
            <person name="Munos S."/>
        </authorList>
    </citation>
    <scope>NUCLEOTIDE SEQUENCE [LARGE SCALE GENOMIC DNA]</scope>
    <source>
        <tissue evidence="7">Leaves</tissue>
    </source>
</reference>
<accession>A0A251VBC7</accession>
<dbReference type="Proteomes" id="UP000215914">
    <property type="component" value="Chromosome 3"/>
</dbReference>
<dbReference type="InterPro" id="IPR036514">
    <property type="entry name" value="SGNH_hydro_sf"/>
</dbReference>
<dbReference type="STRING" id="4232.A0A251VBC7"/>
<evidence type="ECO:0000313" key="8">
    <source>
        <dbReference type="Proteomes" id="UP000215914"/>
    </source>
</evidence>
<feature type="signal peptide" evidence="5">
    <location>
        <begin position="1"/>
        <end position="28"/>
    </location>
</feature>
<dbReference type="EC" id="3.1.1.49" evidence="6"/>
<sequence length="391" mass="42114">MASSLSLSTSSWCFVGFLVVVWNGSLYANGCYTSIISFGDSIADTGNIKHLSAITNQAFPSLFPPYGQTFFNKPTGRCSDGRLIIDFLAESLGLPLIPPYMQAGSDNALELGHGVNYAVAGATALGSLFLGKEGIQNPVSNASLGIELGWFKHSLHSFCDNASDCKNLIGRSLILVGEVGGNDYNFPILDGNPIDDVKSLVPIVINTIVSIINELIEMGAQTLVVPGNFPIGCSSAYLTVCGSENEEYDPTTGCLVRLNQFVEYHNEFLQTKLNQIRELHPNVNIIYADYYNAAMQIYRSPYKFGFTNGALKACCGGGGQFNYNLTTKCGDEFATVCAEPSTYANWDGIHLTEAAYKVIFKGLFQGPYTTPAFSSLCPTSPQRGAIGLSSF</sequence>
<dbReference type="PANTHER" id="PTHR22835">
    <property type="entry name" value="ZINC FINGER FYVE DOMAIN CONTAINING PROTEIN"/>
    <property type="match status" value="1"/>
</dbReference>
<reference evidence="6" key="3">
    <citation type="submission" date="2020-06" db="EMBL/GenBank/DDBJ databases">
        <title>Helianthus annuus Genome sequencing and assembly Release 2.</title>
        <authorList>
            <person name="Gouzy J."/>
            <person name="Langlade N."/>
            <person name="Munos S."/>
        </authorList>
    </citation>
    <scope>NUCLEOTIDE SEQUENCE</scope>
    <source>
        <tissue evidence="6">Leaves</tissue>
    </source>
</reference>
<dbReference type="InterPro" id="IPR001087">
    <property type="entry name" value="GDSL"/>
</dbReference>
<evidence type="ECO:0000256" key="2">
    <source>
        <dbReference type="ARBA" id="ARBA00022729"/>
    </source>
</evidence>
<dbReference type="Pfam" id="PF00657">
    <property type="entry name" value="Lipase_GDSL"/>
    <property type="match status" value="1"/>
</dbReference>
<evidence type="ECO:0000256" key="1">
    <source>
        <dbReference type="ARBA" id="ARBA00008668"/>
    </source>
</evidence>
<evidence type="ECO:0000313" key="6">
    <source>
        <dbReference type="EMBL" id="KAF5757205.1"/>
    </source>
</evidence>
<dbReference type="Gramene" id="mRNA:HanXRQr2_Chr17g0823821">
    <property type="protein sequence ID" value="mRNA:HanXRQr2_Chr17g0823821"/>
    <property type="gene ID" value="HanXRQr2_Chr17g0823821"/>
</dbReference>
<evidence type="ECO:0000256" key="3">
    <source>
        <dbReference type="ARBA" id="ARBA00022801"/>
    </source>
</evidence>
<dbReference type="AlphaFoldDB" id="A0A251VBC7"/>
<evidence type="ECO:0000313" key="7">
    <source>
        <dbReference type="EMBL" id="OTG32744.1"/>
    </source>
</evidence>
<dbReference type="Gene3D" id="3.40.50.1110">
    <property type="entry name" value="SGNH hydrolase"/>
    <property type="match status" value="1"/>
</dbReference>
<reference evidence="6 8" key="1">
    <citation type="journal article" date="2017" name="Nature">
        <title>The sunflower genome provides insights into oil metabolism, flowering and Asterid evolution.</title>
        <authorList>
            <person name="Badouin H."/>
            <person name="Gouzy J."/>
            <person name="Grassa C.J."/>
            <person name="Murat F."/>
            <person name="Staton S.E."/>
            <person name="Cottret L."/>
            <person name="Lelandais-Briere C."/>
            <person name="Owens G.L."/>
            <person name="Carrere S."/>
            <person name="Mayjonade B."/>
            <person name="Legrand L."/>
            <person name="Gill N."/>
            <person name="Kane N.C."/>
            <person name="Bowers J.E."/>
            <person name="Hubner S."/>
            <person name="Bellec A."/>
            <person name="Berard A."/>
            <person name="Berges H."/>
            <person name="Blanchet N."/>
            <person name="Boniface M.C."/>
            <person name="Brunel D."/>
            <person name="Catrice O."/>
            <person name="Chaidir N."/>
            <person name="Claudel C."/>
            <person name="Donnadieu C."/>
            <person name="Faraut T."/>
            <person name="Fievet G."/>
            <person name="Helmstetter N."/>
            <person name="King M."/>
            <person name="Knapp S.J."/>
            <person name="Lai Z."/>
            <person name="Le Paslier M.C."/>
            <person name="Lippi Y."/>
            <person name="Lorenzon L."/>
            <person name="Mandel J.R."/>
            <person name="Marage G."/>
            <person name="Marchand G."/>
            <person name="Marquand E."/>
            <person name="Bret-Mestries E."/>
            <person name="Morien E."/>
            <person name="Nambeesan S."/>
            <person name="Nguyen T."/>
            <person name="Pegot-Espagnet P."/>
            <person name="Pouilly N."/>
            <person name="Raftis F."/>
            <person name="Sallet E."/>
            <person name="Schiex T."/>
            <person name="Thomas J."/>
            <person name="Vandecasteele C."/>
            <person name="Vares D."/>
            <person name="Vear F."/>
            <person name="Vautrin S."/>
            <person name="Crespi M."/>
            <person name="Mangin B."/>
            <person name="Burke J.M."/>
            <person name="Salse J."/>
            <person name="Munos S."/>
            <person name="Vincourt P."/>
            <person name="Rieseberg L.H."/>
            <person name="Langlade N.B."/>
        </authorList>
    </citation>
    <scope>NUCLEOTIDE SEQUENCE [LARGE SCALE GENOMIC DNA]</scope>
    <source>
        <strain evidence="8">cv. SF193</strain>
        <tissue evidence="6">Leaves</tissue>
    </source>
</reference>
<dbReference type="CDD" id="cd01837">
    <property type="entry name" value="SGNH_plant_lipase_like"/>
    <property type="match status" value="1"/>
</dbReference>
<dbReference type="EMBL" id="CM007892">
    <property type="protein sequence ID" value="OTG32744.1"/>
    <property type="molecule type" value="Genomic_DNA"/>
</dbReference>
<dbReference type="OMA" id="NEECGYR"/>
<dbReference type="GO" id="GO:0050285">
    <property type="term" value="F:sinapine esterase activity"/>
    <property type="evidence" value="ECO:0007669"/>
    <property type="project" value="UniProtKB-EC"/>
</dbReference>
<evidence type="ECO:0000256" key="5">
    <source>
        <dbReference type="SAM" id="SignalP"/>
    </source>
</evidence>
<dbReference type="EMBL" id="MNCJ02000332">
    <property type="protein sequence ID" value="KAF5757205.1"/>
    <property type="molecule type" value="Genomic_DNA"/>
</dbReference>
<name>A0A251VBC7_HELAN</name>
<organism evidence="7 8">
    <name type="scientific">Helianthus annuus</name>
    <name type="common">Common sunflower</name>
    <dbReference type="NCBI Taxonomy" id="4232"/>
    <lineage>
        <taxon>Eukaryota</taxon>
        <taxon>Viridiplantae</taxon>
        <taxon>Streptophyta</taxon>
        <taxon>Embryophyta</taxon>
        <taxon>Tracheophyta</taxon>
        <taxon>Spermatophyta</taxon>
        <taxon>Magnoliopsida</taxon>
        <taxon>eudicotyledons</taxon>
        <taxon>Gunneridae</taxon>
        <taxon>Pentapetalae</taxon>
        <taxon>asterids</taxon>
        <taxon>campanulids</taxon>
        <taxon>Asterales</taxon>
        <taxon>Asteraceae</taxon>
        <taxon>Asteroideae</taxon>
        <taxon>Heliantheae alliance</taxon>
        <taxon>Heliantheae</taxon>
        <taxon>Helianthus</taxon>
    </lineage>
</organism>
<keyword evidence="2 5" id="KW-0732">Signal</keyword>
<dbReference type="PANTHER" id="PTHR22835:SF683">
    <property type="entry name" value="OS05G0506800 PROTEIN"/>
    <property type="match status" value="1"/>
</dbReference>
<protein>
    <submittedName>
        <fullName evidence="7">Putative SGNH hydrolase-type esterase domain-containing protein</fullName>
    </submittedName>
    <submittedName>
        <fullName evidence="6">Sinapine esterase</fullName>
        <ecNumber evidence="6">3.1.1.49</ecNumber>
    </submittedName>
</protein>
<proteinExistence type="inferred from homology"/>
<comment type="similarity">
    <text evidence="1">Belongs to the 'GDSL' lipolytic enzyme family.</text>
</comment>
<dbReference type="OrthoDB" id="1600564at2759"/>
<dbReference type="InterPro" id="IPR035669">
    <property type="entry name" value="SGNH_plant_lipase-like"/>
</dbReference>
<dbReference type="SUPFAM" id="SSF52266">
    <property type="entry name" value="SGNH hydrolase"/>
    <property type="match status" value="1"/>
</dbReference>
<dbReference type="FunCoup" id="A0A251VBC7">
    <property type="interactions" value="456"/>
</dbReference>
<feature type="chain" id="PRO_5012309898" evidence="5">
    <location>
        <begin position="29"/>
        <end position="391"/>
    </location>
</feature>
<dbReference type="InParanoid" id="A0A251VBC7"/>